<proteinExistence type="predicted"/>
<dbReference type="Pfam" id="PF13986">
    <property type="entry name" value="DUF4224"/>
    <property type="match status" value="1"/>
</dbReference>
<evidence type="ECO:0000259" key="1">
    <source>
        <dbReference type="Pfam" id="PF13986"/>
    </source>
</evidence>
<dbReference type="RefSeq" id="WP_101315203.1">
    <property type="nucleotide sequence ID" value="NZ_CAWNSS010000001.1"/>
</dbReference>
<feature type="domain" description="DUF4224" evidence="1">
    <location>
        <begin position="5"/>
        <end position="45"/>
    </location>
</feature>
<name>A0A2N3J8X9_AERSO</name>
<dbReference type="InterPro" id="IPR025319">
    <property type="entry name" value="DUF4224"/>
</dbReference>
<organism evidence="2 3">
    <name type="scientific">Aeromonas sobria</name>
    <dbReference type="NCBI Taxonomy" id="646"/>
    <lineage>
        <taxon>Bacteria</taxon>
        <taxon>Pseudomonadati</taxon>
        <taxon>Pseudomonadota</taxon>
        <taxon>Gammaproteobacteria</taxon>
        <taxon>Aeromonadales</taxon>
        <taxon>Aeromonadaceae</taxon>
        <taxon>Aeromonas</taxon>
    </lineage>
</organism>
<dbReference type="Proteomes" id="UP000233526">
    <property type="component" value="Unassembled WGS sequence"/>
</dbReference>
<reference evidence="2 3" key="1">
    <citation type="journal article" date="2017" name="Front. Microbiol.">
        <title>Strong Genomic and Phenotypic Heterogeneity in the Aeromonas sobria Species Complex.</title>
        <authorList>
            <person name="Gauthier J."/>
            <person name="Vincent A.T."/>
            <person name="Charette S.J."/>
            <person name="Derome N."/>
        </authorList>
    </citation>
    <scope>NUCLEOTIDE SEQUENCE [LARGE SCALE GENOMIC DNA]</scope>
    <source>
        <strain evidence="2 3">JF2635</strain>
    </source>
</reference>
<evidence type="ECO:0000313" key="2">
    <source>
        <dbReference type="EMBL" id="PKQ83010.1"/>
    </source>
</evidence>
<accession>A0A2N3J8X9</accession>
<dbReference type="EMBL" id="LJZX01000001">
    <property type="protein sequence ID" value="PKQ83010.1"/>
    <property type="molecule type" value="Genomic_DNA"/>
</dbReference>
<protein>
    <recommendedName>
        <fullName evidence="1">DUF4224 domain-containing protein</fullName>
    </recommendedName>
</protein>
<sequence length="74" mass="8205">MAFHILTEDELEELTGYSTASKQKEVLRRNGVYFIEGKGGKIRTTSENLRWPLATLASSGMPSRDGDGFNIEAI</sequence>
<dbReference type="AlphaFoldDB" id="A0A2N3J8X9"/>
<comment type="caution">
    <text evidence="2">The sequence shown here is derived from an EMBL/GenBank/DDBJ whole genome shotgun (WGS) entry which is preliminary data.</text>
</comment>
<gene>
    <name evidence="2" type="ORF">AOX56_00355</name>
</gene>
<evidence type="ECO:0000313" key="3">
    <source>
        <dbReference type="Proteomes" id="UP000233526"/>
    </source>
</evidence>